<dbReference type="SMART" id="SM00472">
    <property type="entry name" value="MIR"/>
    <property type="match status" value="3"/>
</dbReference>
<dbReference type="InterPro" id="IPR036300">
    <property type="entry name" value="MIR_dom_sf"/>
</dbReference>
<dbReference type="FunFam" id="2.80.10.50:FF:000023">
    <property type="entry name" value="Stromal cell-derived factor 2-like 1"/>
    <property type="match status" value="1"/>
</dbReference>
<evidence type="ECO:0000313" key="6">
    <source>
        <dbReference type="Proteomes" id="UP001186944"/>
    </source>
</evidence>
<evidence type="ECO:0000313" key="5">
    <source>
        <dbReference type="EMBL" id="KAK3087313.1"/>
    </source>
</evidence>
<protein>
    <recommendedName>
        <fullName evidence="4">MIR domain-containing protein</fullName>
    </recommendedName>
</protein>
<keyword evidence="2" id="KW-0732">Signal</keyword>
<evidence type="ECO:0000256" key="2">
    <source>
        <dbReference type="ARBA" id="ARBA00022729"/>
    </source>
</evidence>
<dbReference type="InterPro" id="IPR016093">
    <property type="entry name" value="MIR_motif"/>
</dbReference>
<dbReference type="CDD" id="cd23293">
    <property type="entry name" value="beta-trefoil_MIR_SDF2_meta"/>
    <property type="match status" value="1"/>
</dbReference>
<comment type="caution">
    <text evidence="5">The sequence shown here is derived from an EMBL/GenBank/DDBJ whole genome shotgun (WGS) entry which is preliminary data.</text>
</comment>
<dbReference type="GO" id="GO:0005783">
    <property type="term" value="C:endoplasmic reticulum"/>
    <property type="evidence" value="ECO:0007669"/>
    <property type="project" value="UniProtKB-ARBA"/>
</dbReference>
<dbReference type="GO" id="GO:0005576">
    <property type="term" value="C:extracellular region"/>
    <property type="evidence" value="ECO:0007669"/>
    <property type="project" value="UniProtKB-SubCell"/>
</dbReference>
<dbReference type="PANTHER" id="PTHR46809">
    <property type="entry name" value="STROMAL CELL-DERIVED FACTOR 2-LIKE PROTEIN"/>
    <property type="match status" value="1"/>
</dbReference>
<evidence type="ECO:0000259" key="4">
    <source>
        <dbReference type="PROSITE" id="PS50919"/>
    </source>
</evidence>
<proteinExistence type="predicted"/>
<dbReference type="AlphaFoldDB" id="A0AA89BMW0"/>
<keyword evidence="3" id="KW-0677">Repeat</keyword>
<dbReference type="GO" id="GO:0032991">
    <property type="term" value="C:protein-containing complex"/>
    <property type="evidence" value="ECO:0007669"/>
    <property type="project" value="UniProtKB-ARBA"/>
</dbReference>
<dbReference type="EMBL" id="VSWD01000011">
    <property type="protein sequence ID" value="KAK3087313.1"/>
    <property type="molecule type" value="Genomic_DNA"/>
</dbReference>
<dbReference type="SUPFAM" id="SSF82109">
    <property type="entry name" value="MIR domain"/>
    <property type="match status" value="1"/>
</dbReference>
<dbReference type="PANTHER" id="PTHR46809:SF2">
    <property type="entry name" value="GH21273P"/>
    <property type="match status" value="1"/>
</dbReference>
<reference evidence="5" key="1">
    <citation type="submission" date="2019-08" db="EMBL/GenBank/DDBJ databases">
        <title>The improved chromosome-level genome for the pearl oyster Pinctada fucata martensii using PacBio sequencing and Hi-C.</title>
        <authorList>
            <person name="Zheng Z."/>
        </authorList>
    </citation>
    <scope>NUCLEOTIDE SEQUENCE</scope>
    <source>
        <strain evidence="5">ZZ-2019</strain>
        <tissue evidence="5">Adductor muscle</tissue>
    </source>
</reference>
<name>A0AA89BMW0_PINIB</name>
<dbReference type="Proteomes" id="UP001186944">
    <property type="component" value="Unassembled WGS sequence"/>
</dbReference>
<keyword evidence="6" id="KW-1185">Reference proteome</keyword>
<gene>
    <name evidence="5" type="ORF">FSP39_004540</name>
</gene>
<evidence type="ECO:0000256" key="1">
    <source>
        <dbReference type="ARBA" id="ARBA00004613"/>
    </source>
</evidence>
<evidence type="ECO:0000256" key="3">
    <source>
        <dbReference type="ARBA" id="ARBA00022737"/>
    </source>
</evidence>
<organism evidence="5 6">
    <name type="scientific">Pinctada imbricata</name>
    <name type="common">Atlantic pearl-oyster</name>
    <name type="synonym">Pinctada martensii</name>
    <dbReference type="NCBI Taxonomy" id="66713"/>
    <lineage>
        <taxon>Eukaryota</taxon>
        <taxon>Metazoa</taxon>
        <taxon>Spiralia</taxon>
        <taxon>Lophotrochozoa</taxon>
        <taxon>Mollusca</taxon>
        <taxon>Bivalvia</taxon>
        <taxon>Autobranchia</taxon>
        <taxon>Pteriomorphia</taxon>
        <taxon>Pterioida</taxon>
        <taxon>Pterioidea</taxon>
        <taxon>Pteriidae</taxon>
        <taxon>Pinctada</taxon>
    </lineage>
</organism>
<dbReference type="PROSITE" id="PS50919">
    <property type="entry name" value="MIR"/>
    <property type="match status" value="2"/>
</dbReference>
<sequence length="230" mass="25736">MFTETSNTKDYTVINQRDQWATGADSGQPSATEIAGFDYDFITCGSTLKLKNSYHGVRLHSHDVKYGSGSGQQSVTAVDSTDDHNSYWQIKAKTGTDCLRGTPVKCGQTLRLMHLSTKRNLHSHHFQSPLSHNLEVSAFGEEGEGDEGDNWVVVCSQKYWSRNDKVRIKNVVTENYLHVSGDTFGRPIHGQREVSGYPSVSELNYWIAAEGIYIKPSDPPQQVKNKHDEL</sequence>
<feature type="domain" description="MIR" evidence="4">
    <location>
        <begin position="39"/>
        <end position="93"/>
    </location>
</feature>
<feature type="domain" description="MIR" evidence="4">
    <location>
        <begin position="101"/>
        <end position="156"/>
    </location>
</feature>
<accession>A0AA89BMW0</accession>
<dbReference type="Gene3D" id="2.80.10.50">
    <property type="match status" value="1"/>
</dbReference>
<comment type="subcellular location">
    <subcellularLocation>
        <location evidence="1">Secreted</location>
    </subcellularLocation>
</comment>
<dbReference type="Pfam" id="PF02815">
    <property type="entry name" value="MIR"/>
    <property type="match status" value="1"/>
</dbReference>